<protein>
    <recommendedName>
        <fullName evidence="1">AAA+ ATPase domain-containing protein</fullName>
    </recommendedName>
</protein>
<dbReference type="EMBL" id="LAZR01000042">
    <property type="protein sequence ID" value="KKO00141.1"/>
    <property type="molecule type" value="Genomic_DNA"/>
</dbReference>
<dbReference type="InterPro" id="IPR027417">
    <property type="entry name" value="P-loop_NTPase"/>
</dbReference>
<dbReference type="InterPro" id="IPR003593">
    <property type="entry name" value="AAA+_ATPase"/>
</dbReference>
<accession>A0A0F9V4G5</accession>
<feature type="domain" description="AAA+ ATPase" evidence="1">
    <location>
        <begin position="502"/>
        <end position="629"/>
    </location>
</feature>
<comment type="caution">
    <text evidence="2">The sequence shown here is derived from an EMBL/GenBank/DDBJ whole genome shotgun (WGS) entry which is preliminary data.</text>
</comment>
<gene>
    <name evidence="2" type="ORF">LCGC14_0129070</name>
</gene>
<proteinExistence type="predicted"/>
<sequence length="794" mass="91390">MKEDEVILQNSILKQGVQVLLDQLTQYHGVLLEDRSPRDLKEIINTKFLKICHNYISIGQNEFELLDKDAGIIGVLPYLIHYKLPDHFKDIMLVHRDVLLQLQISKHKQLEGVVSLSSMDNHSLLSQKVLLEAVEYFIQKIKDEEVYTTALSTNKKGIDSKVKHLQNPWSIYANQFDIILKQFDTINANNPVIEQSISVFKELSKNTELITSQIITDSRTIINEIINSLSKIQQIEDKEDISLIMHALEKIEVKMDTSINHQESFTLIIEDISKNLSKTNVAVATEGGMLLEKRIDIGKAAKKWLDLNILPEVIALWDNKVELYAYGKHSILNLKGSLVVAKNQEKISSYISESQLFTSIEEVFNSSLKVQQELTANISKKMETEFLATSIYDQEEFLEVSLQSSLTHYTTDTNNFFTNWKRRFTGFFGDVNIAYDQVVGANINDTIDNATECIAHRMFKEENAQYDMLFLNKNFLGDHFLTERSNNELVFEKCLSHWEKGFHKSVLIVGDSQSGKSTFIKKVIKKSLYKDVLELVPESTITFQGRKFNTTKNLKNALQEIKKFSYNSKPIIVLDDLEFWHDKEHSFLDNIRAVIKFIESESDDILLVVSISKLMQEHLDHRICFSISFSTNINVSTSSNTEILNAVQLRHGASHRKLVDENNEIISPRQFQKLVYRLCKHFQNNLGNVLQAWTFGTSLTIDNKVVYKESALYFPDFFSNEEAILLKHVLLYKIIDERTVKTFLGKRYTNGYESGLKRLVNTKVLVREHKGFLSLNTVINSEIQKSLIYRGILK</sequence>
<dbReference type="SUPFAM" id="SSF52540">
    <property type="entry name" value="P-loop containing nucleoside triphosphate hydrolases"/>
    <property type="match status" value="1"/>
</dbReference>
<dbReference type="Gene3D" id="3.40.50.300">
    <property type="entry name" value="P-loop containing nucleotide triphosphate hydrolases"/>
    <property type="match status" value="1"/>
</dbReference>
<evidence type="ECO:0000313" key="2">
    <source>
        <dbReference type="EMBL" id="KKO00141.1"/>
    </source>
</evidence>
<reference evidence="2" key="1">
    <citation type="journal article" date="2015" name="Nature">
        <title>Complex archaea that bridge the gap between prokaryotes and eukaryotes.</title>
        <authorList>
            <person name="Spang A."/>
            <person name="Saw J.H."/>
            <person name="Jorgensen S.L."/>
            <person name="Zaremba-Niedzwiedzka K."/>
            <person name="Martijn J."/>
            <person name="Lind A.E."/>
            <person name="van Eijk R."/>
            <person name="Schleper C."/>
            <person name="Guy L."/>
            <person name="Ettema T.J."/>
        </authorList>
    </citation>
    <scope>NUCLEOTIDE SEQUENCE</scope>
</reference>
<name>A0A0F9V4G5_9ZZZZ</name>
<dbReference type="AlphaFoldDB" id="A0A0F9V4G5"/>
<dbReference type="SMART" id="SM00382">
    <property type="entry name" value="AAA"/>
    <property type="match status" value="1"/>
</dbReference>
<evidence type="ECO:0000259" key="1">
    <source>
        <dbReference type="SMART" id="SM00382"/>
    </source>
</evidence>
<organism evidence="2">
    <name type="scientific">marine sediment metagenome</name>
    <dbReference type="NCBI Taxonomy" id="412755"/>
    <lineage>
        <taxon>unclassified sequences</taxon>
        <taxon>metagenomes</taxon>
        <taxon>ecological metagenomes</taxon>
    </lineage>
</organism>